<dbReference type="SUPFAM" id="SSF57783">
    <property type="entry name" value="Zinc beta-ribbon"/>
    <property type="match status" value="1"/>
</dbReference>
<protein>
    <submittedName>
        <fullName evidence="3">Toprim domain-containing protein</fullName>
    </submittedName>
</protein>
<evidence type="ECO:0000313" key="3">
    <source>
        <dbReference type="EMBL" id="MDX4069269.1"/>
    </source>
</evidence>
<accession>A0AAW9DAL9</accession>
<name>A0AAW9DAL9_9BACT</name>
<proteinExistence type="predicted"/>
<dbReference type="InterPro" id="IPR005094">
    <property type="entry name" value="Endonuclease_MobA/VirD2"/>
</dbReference>
<sequence>MQNILLVDEYLQKARKVKAASRGAVFNTKIISPSKNSFYYSSTPKEAVFRVIRNYTFSINEKRGAISGYTTVAAMKYIGTEEEMERKNKKREENKSDIKYILEDQDGNKITNNEQILKIYEEWQKTFSSDKRSNGKDAEHILFSTSEPSSKEVDEKILAAAKKTLEINFRDKGYDYVLALHKDKEHTHVHAIVRTYNTKTQKQLRILKQDIKEIRSSWANHLQEQGLNYVVSINLDKIKDMSERLEIVEAKNNNWFRENIEKLKSDDIDELGKNLLSTQEKIKELNNQKTQIQEKIKNIFYDTNKTDEKNQLKTELKLLDKEKTKLYADFKAYLKLLNEYETNVQIANKNFNIQKENLSKISGFFATQSLSYKKLEEQTEQARQILLQSRISLDKAHFYLNQINLDKKYTISLDKQKEINYTLNNIQDIIKSNDKSLINNQLIYNINDLEKKFKEYANISTYLDKKAFSELLRIKENVIKKTQTIQKSILPIKEYLEKNKDILSEDKYNKLISRIEKIENKLNTDIPSLGVKDAEFLGINVDKLTKFSQDINYKKDVIAEDLSVEEIKKSFTVENIDLINLNLKDIEFKESKIEEAIKISQISQIIEPLHEYLEKEKLELTQEKYESLKNKLIEIKENLDGNYPSLSVKDADFIGIDTSNLDRFKQQINYKEKKLASDLITKQEFVVEELEKSFTVENIDLINLNLKDIKFKNSNLINIIELSQKTKAISESINPFINSLESQKNKISIEHYNKLENKLLNIKKRLEKDYPSLSVQDAKYLGFDIDKLPKLETVEIKKEDGNIYTIQNIDLIKLDISSLNENIERIVKKEKEIPKYEKIKKQEIDIGREKINISSNEIETLKQMTLDELRSTNPKPVLDALGITYKEQYGRLTFKAHAERTASSNMYLNKAGEWKYKNFSTGAGGTVENVIMDITGMQYKEALKYATTTLGTRNYLDERFEDVKYENSILKEEHLEKIKKLKEANINYQKESSSESKVVKIEEIYSTDKEVMEFLSKRGIENIADGFYKITGQYEVNGKTFYNTGIGVLTNEHNIDSNLEEVGADIHLLKPITLKNGNVLKTMSFGNKDITVINNKDINNKIAIFESKMDYAAAYSQDIEKFENTTSIIANGTGNYFKIIQELEKLNSKDKEVLIYNQNDKAGDIFVTQILSQSKINKFDFIKYSPGEDGKDINDLIKDKVNIEERFLKDNSLIDFISNSKHKDDLEKVLNENLNIEIQKNKAHEKTNLTFDRDDKSGFSKSITIERNAEFFRNIIKEKENTIKDEEILQRLNEIKRYINKATPSLSISDAEFLGIDVNEFQKIKKEIPYKVFDFSSSEDMKKEFKEFANNFPKFAKDILVEAIDKQEISFEKLELIGIKPTQFKNLTNNDFENKKLDLSNNQELLKEFHKLAKKFPELSKDELNQSVKKNNITTGKLSKYGMTPESFSNYSKELIFDKTIEIDFIDLEKNNIYKKDFIIKIDYENKNKEINQNLNIQSLKNSIKKEDTKNINFEEINKILKIREERNSDKINSYSLTNKEKATQAAKQICYSLYGNLQHIKDTKKHIDNIKNEHRMLELLNKNLSEYEKATIELNKNLNEFISNVNKSKFTREEKIEINNTIFESLNKINYSNNILENMNSLGTKGILKNIIRNRDIEEYRNLSLDLYYVANSGKKVNTQLDKADILLKKIKAQELSLTDKLKIKAIQNYIEKSKSLHIKNARQKEK</sequence>
<reference evidence="3" key="2">
    <citation type="submission" date="2023-07" db="EMBL/GenBank/DDBJ databases">
        <authorList>
            <person name="Zhang M."/>
            <person name="Zhou G."/>
        </authorList>
    </citation>
    <scope>NUCLEOTIDE SEQUENCE</scope>
    <source>
        <strain evidence="3">BJSY19SF1-2</strain>
    </source>
</reference>
<gene>
    <name evidence="3" type="ORF">Q6A80_05960</name>
</gene>
<evidence type="ECO:0000259" key="2">
    <source>
        <dbReference type="Pfam" id="PF03432"/>
    </source>
</evidence>
<dbReference type="RefSeq" id="WP_319047995.1">
    <property type="nucleotide sequence ID" value="NZ_JAUQUR010000002.1"/>
</dbReference>
<feature type="coiled-coil region" evidence="1">
    <location>
        <begin position="1561"/>
        <end position="1598"/>
    </location>
</feature>
<reference evidence="3" key="1">
    <citation type="journal article" date="2023" name="Front. Microbiol.">
        <title>Genomic diversity and taxonomic marker for Arcobacter species.</title>
        <authorList>
            <person name="Zhou G."/>
            <person name="Gu Y."/>
            <person name="Wang H."/>
            <person name="Chen X."/>
            <person name="Zhang X."/>
            <person name="Shao Z."/>
            <person name="Yan X."/>
            <person name="Zhang J."/>
            <person name="Zhang M."/>
        </authorList>
    </citation>
    <scope>NUCLEOTIDE SEQUENCE</scope>
    <source>
        <strain evidence="3">BJSY19SF1-2</strain>
    </source>
</reference>
<comment type="caution">
    <text evidence="3">The sequence shown here is derived from an EMBL/GenBank/DDBJ whole genome shotgun (WGS) entry which is preliminary data.</text>
</comment>
<evidence type="ECO:0000313" key="4">
    <source>
        <dbReference type="Proteomes" id="UP001283691"/>
    </source>
</evidence>
<dbReference type="Pfam" id="PF13155">
    <property type="entry name" value="Toprim_2"/>
    <property type="match status" value="1"/>
</dbReference>
<organism evidence="3 4">
    <name type="scientific">Aliarcobacter skirrowii</name>
    <dbReference type="NCBI Taxonomy" id="28200"/>
    <lineage>
        <taxon>Bacteria</taxon>
        <taxon>Pseudomonadati</taxon>
        <taxon>Campylobacterota</taxon>
        <taxon>Epsilonproteobacteria</taxon>
        <taxon>Campylobacterales</taxon>
        <taxon>Arcobacteraceae</taxon>
        <taxon>Aliarcobacter</taxon>
    </lineage>
</organism>
<dbReference type="EMBL" id="JAUQUR010000002">
    <property type="protein sequence ID" value="MDX4069269.1"/>
    <property type="molecule type" value="Genomic_DNA"/>
</dbReference>
<dbReference type="Pfam" id="PF03432">
    <property type="entry name" value="Relaxase"/>
    <property type="match status" value="1"/>
</dbReference>
<keyword evidence="1" id="KW-0175">Coiled coil</keyword>
<feature type="coiled-coil region" evidence="1">
    <location>
        <begin position="197"/>
        <end position="357"/>
    </location>
</feature>
<feature type="domain" description="MobA/VirD2-like nuclease" evidence="2">
    <location>
        <begin position="113"/>
        <end position="227"/>
    </location>
</feature>
<dbReference type="Proteomes" id="UP001283691">
    <property type="component" value="Unassembled WGS sequence"/>
</dbReference>
<dbReference type="Gene3D" id="3.40.1360.10">
    <property type="match status" value="1"/>
</dbReference>
<evidence type="ECO:0000256" key="1">
    <source>
        <dbReference type="SAM" id="Coils"/>
    </source>
</evidence>